<dbReference type="STRING" id="502682.BMF35_a1021"/>
<dbReference type="AlphaFoldDB" id="A0A0G9MMA8"/>
<name>A0A0G9MMA8_9SPHN</name>
<evidence type="ECO:0000256" key="1">
    <source>
        <dbReference type="ARBA" id="ARBA00004167"/>
    </source>
</evidence>
<evidence type="ECO:0000313" key="9">
    <source>
        <dbReference type="Proteomes" id="UP000053070"/>
    </source>
</evidence>
<dbReference type="InterPro" id="IPR005498">
    <property type="entry name" value="T4SS_VirB10/TraB/TrbI"/>
</dbReference>
<keyword evidence="4 7" id="KW-1133">Transmembrane helix</keyword>
<proteinExistence type="inferred from homology"/>
<keyword evidence="9" id="KW-1185">Reference proteome</keyword>
<feature type="region of interest" description="Disordered" evidence="6">
    <location>
        <begin position="1"/>
        <end position="26"/>
    </location>
</feature>
<dbReference type="PATRIC" id="fig|502682.8.peg.2058"/>
<keyword evidence="5 7" id="KW-0472">Membrane</keyword>
<evidence type="ECO:0000256" key="2">
    <source>
        <dbReference type="ARBA" id="ARBA00010265"/>
    </source>
</evidence>
<dbReference type="Pfam" id="PF03743">
    <property type="entry name" value="TrbI"/>
    <property type="match status" value="1"/>
</dbReference>
<dbReference type="GO" id="GO:0016020">
    <property type="term" value="C:membrane"/>
    <property type="evidence" value="ECO:0007669"/>
    <property type="project" value="UniProtKB-SubCell"/>
</dbReference>
<comment type="similarity">
    <text evidence="2">Belongs to the TrbI/VirB10 family.</text>
</comment>
<dbReference type="InterPro" id="IPR042217">
    <property type="entry name" value="T4SS_VirB10/TrbI"/>
</dbReference>
<dbReference type="Gene3D" id="2.40.128.260">
    <property type="entry name" value="Type IV secretion system, VirB10/TraB/TrbI"/>
    <property type="match status" value="1"/>
</dbReference>
<feature type="transmembrane region" description="Helical" evidence="7">
    <location>
        <begin position="45"/>
        <end position="66"/>
    </location>
</feature>
<evidence type="ECO:0000256" key="6">
    <source>
        <dbReference type="SAM" id="MobiDB-lite"/>
    </source>
</evidence>
<protein>
    <submittedName>
        <fullName evidence="8">Type VI secretion protein</fullName>
    </submittedName>
</protein>
<organism evidence="8 9">
    <name type="scientific">Aurantiacibacter gangjinensis</name>
    <dbReference type="NCBI Taxonomy" id="502682"/>
    <lineage>
        <taxon>Bacteria</taxon>
        <taxon>Pseudomonadati</taxon>
        <taxon>Pseudomonadota</taxon>
        <taxon>Alphaproteobacteria</taxon>
        <taxon>Sphingomonadales</taxon>
        <taxon>Erythrobacteraceae</taxon>
        <taxon>Aurantiacibacter</taxon>
    </lineage>
</organism>
<dbReference type="OrthoDB" id="9807354at2"/>
<evidence type="ECO:0000256" key="7">
    <source>
        <dbReference type="SAM" id="Phobius"/>
    </source>
</evidence>
<dbReference type="Proteomes" id="UP000053070">
    <property type="component" value="Unassembled WGS sequence"/>
</dbReference>
<sequence>MRLPEKSSGVANDGDPRDSETTEVIDFASRNSYPAVANRNGSRDALGLAAGVAFVALLGAATLWGLNAGDSAEEAASADAVAAVPAPVPQPVGMSPTDGLPSANAGVPVNVDAPTTAPALARAPDTMSIAAPGQNPYSSPTLVFDGGVAPSAAAANAAAAEAAAAIAPEGSVVPGGGAAGDFASRIGGVGGGPAVAMQNVNPTTTVTQGTMIPAILETAINTDVPGFVRAVVSQDVRSHDGSRVLIPRSSRLVGQYQSGLQAGQRRAYVIWQSVIRPDGVTVQLQSPATGFDGTAGLEGDVDNHFFSRFGSAMLLSVIGGLSTVASGGAGIILGGGQSAANTALQQDGQRPPTIRVGMGEPIRVYTARHLDFSRAPQVR</sequence>
<accession>A0A0G9MMA8</accession>
<evidence type="ECO:0000256" key="3">
    <source>
        <dbReference type="ARBA" id="ARBA00022692"/>
    </source>
</evidence>
<evidence type="ECO:0000313" key="8">
    <source>
        <dbReference type="EMBL" id="KLE31825.1"/>
    </source>
</evidence>
<comment type="subcellular location">
    <subcellularLocation>
        <location evidence="1">Membrane</location>
        <topology evidence="1">Single-pass membrane protein</topology>
    </subcellularLocation>
</comment>
<dbReference type="CDD" id="cd16429">
    <property type="entry name" value="VirB10"/>
    <property type="match status" value="1"/>
</dbReference>
<gene>
    <name evidence="8" type="ORF">AAW01_10080</name>
</gene>
<comment type="caution">
    <text evidence="8">The sequence shown here is derived from an EMBL/GenBank/DDBJ whole genome shotgun (WGS) entry which is preliminary data.</text>
</comment>
<reference evidence="8 9" key="1">
    <citation type="submission" date="2015-04" db="EMBL/GenBank/DDBJ databases">
        <title>The draft genome sequence of Erythrobacr gangjinensis K7-2.</title>
        <authorList>
            <person name="Zhuang L."/>
            <person name="Liu Y."/>
            <person name="Shao Z."/>
        </authorList>
    </citation>
    <scope>NUCLEOTIDE SEQUENCE [LARGE SCALE GENOMIC DNA]</scope>
    <source>
        <strain evidence="8 9">K7-2</strain>
    </source>
</reference>
<evidence type="ECO:0000256" key="5">
    <source>
        <dbReference type="ARBA" id="ARBA00023136"/>
    </source>
</evidence>
<keyword evidence="3 7" id="KW-0812">Transmembrane</keyword>
<dbReference type="EMBL" id="LBHC01000002">
    <property type="protein sequence ID" value="KLE31825.1"/>
    <property type="molecule type" value="Genomic_DNA"/>
</dbReference>
<evidence type="ECO:0000256" key="4">
    <source>
        <dbReference type="ARBA" id="ARBA00022989"/>
    </source>
</evidence>